<dbReference type="OrthoDB" id="6402441at2"/>
<dbReference type="Pfam" id="PF13560">
    <property type="entry name" value="HTH_31"/>
    <property type="match status" value="1"/>
</dbReference>
<sequence>MSMDALNWFIGLENDQDYCVESAKIDFAVALEHLMESQGLRKVDLAERIGASSAYITKVMRGDANLTIRTMALLARAAGGKLCIHVARDSAKVRWVESFSSPKMPVASSKVWISAQKPLSQKAFDLETSDDQLPLAA</sequence>
<dbReference type="GO" id="GO:0003677">
    <property type="term" value="F:DNA binding"/>
    <property type="evidence" value="ECO:0007669"/>
    <property type="project" value="InterPro"/>
</dbReference>
<dbReference type="RefSeq" id="WP_048675960.1">
    <property type="nucleotide sequence ID" value="NZ_CBTJ020000101.1"/>
</dbReference>
<dbReference type="SMART" id="SM00530">
    <property type="entry name" value="HTH_XRE"/>
    <property type="match status" value="1"/>
</dbReference>
<dbReference type="AlphaFoldDB" id="W6MCM2"/>
<feature type="domain" description="HTH cro/C1-type" evidence="1">
    <location>
        <begin position="30"/>
        <end position="85"/>
    </location>
</feature>
<dbReference type="SUPFAM" id="SSF47413">
    <property type="entry name" value="lambda repressor-like DNA-binding domains"/>
    <property type="match status" value="1"/>
</dbReference>
<dbReference type="Proteomes" id="UP000035760">
    <property type="component" value="Unassembled WGS sequence"/>
</dbReference>
<dbReference type="CDD" id="cd00093">
    <property type="entry name" value="HTH_XRE"/>
    <property type="match status" value="1"/>
</dbReference>
<organism evidence="2 3">
    <name type="scientific">Candidatus Competibacter denitrificans Run_A_D11</name>
    <dbReference type="NCBI Taxonomy" id="1400863"/>
    <lineage>
        <taxon>Bacteria</taxon>
        <taxon>Pseudomonadati</taxon>
        <taxon>Pseudomonadota</taxon>
        <taxon>Gammaproteobacteria</taxon>
        <taxon>Candidatus Competibacteraceae</taxon>
        <taxon>Candidatus Competibacter</taxon>
    </lineage>
</organism>
<dbReference type="Gene3D" id="1.10.260.40">
    <property type="entry name" value="lambda repressor-like DNA-binding domains"/>
    <property type="match status" value="1"/>
</dbReference>
<evidence type="ECO:0000259" key="1">
    <source>
        <dbReference type="SMART" id="SM00530"/>
    </source>
</evidence>
<evidence type="ECO:0000313" key="2">
    <source>
        <dbReference type="EMBL" id="CDI04145.1"/>
    </source>
</evidence>
<reference evidence="2" key="2">
    <citation type="submission" date="2014-03" db="EMBL/GenBank/DDBJ databases">
        <title>Candidatus Competibacter-lineage genomes retrieved from metagenomes reveal functional metabolic diversity.</title>
        <authorList>
            <person name="McIlroy S.J."/>
            <person name="Albertsen M."/>
            <person name="Andresen E.K."/>
            <person name="Saunders A.M."/>
            <person name="Kristiansen R."/>
            <person name="Stokholm-Bjerregaard M."/>
            <person name="Nielsen K.L."/>
            <person name="Nielsen P.H."/>
        </authorList>
    </citation>
    <scope>NUCLEOTIDE SEQUENCE</scope>
    <source>
        <strain evidence="2">Run_A_D11</strain>
    </source>
</reference>
<evidence type="ECO:0000313" key="3">
    <source>
        <dbReference type="Proteomes" id="UP000035760"/>
    </source>
</evidence>
<dbReference type="STRING" id="1400863.BN873_890051"/>
<dbReference type="InterPro" id="IPR010982">
    <property type="entry name" value="Lambda_DNA-bd_dom_sf"/>
</dbReference>
<comment type="caution">
    <text evidence="2">The sequence shown here is derived from an EMBL/GenBank/DDBJ whole genome shotgun (WGS) entry which is preliminary data.</text>
</comment>
<name>W6MCM2_9GAMM</name>
<protein>
    <recommendedName>
        <fullName evidence="1">HTH cro/C1-type domain-containing protein</fullName>
    </recommendedName>
</protein>
<gene>
    <name evidence="2" type="ORF">BN873_890051</name>
</gene>
<reference evidence="2" key="1">
    <citation type="submission" date="2013-07" db="EMBL/GenBank/DDBJ databases">
        <authorList>
            <person name="McIlroy S."/>
        </authorList>
    </citation>
    <scope>NUCLEOTIDE SEQUENCE [LARGE SCALE GENOMIC DNA]</scope>
    <source>
        <strain evidence="2">Run_A_D11</strain>
    </source>
</reference>
<proteinExistence type="predicted"/>
<dbReference type="EMBL" id="CBTJ020000101">
    <property type="protein sequence ID" value="CDI04145.1"/>
    <property type="molecule type" value="Genomic_DNA"/>
</dbReference>
<dbReference type="InterPro" id="IPR001387">
    <property type="entry name" value="Cro/C1-type_HTH"/>
</dbReference>
<accession>W6MCM2</accession>
<keyword evidence="3" id="KW-1185">Reference proteome</keyword>